<keyword evidence="3" id="KW-1185">Reference proteome</keyword>
<dbReference type="InterPro" id="IPR004165">
    <property type="entry name" value="CoA_trans_fam_I"/>
</dbReference>
<name>A0A1I4LK43_9FIRM</name>
<dbReference type="GO" id="GO:0008410">
    <property type="term" value="F:CoA-transferase activity"/>
    <property type="evidence" value="ECO:0007669"/>
    <property type="project" value="InterPro"/>
</dbReference>
<gene>
    <name evidence="2" type="ORF">SAMN04490355_102543</name>
</gene>
<organism evidence="2 3">
    <name type="scientific">Pelosinus propionicus DSM 13327</name>
    <dbReference type="NCBI Taxonomy" id="1123291"/>
    <lineage>
        <taxon>Bacteria</taxon>
        <taxon>Bacillati</taxon>
        <taxon>Bacillota</taxon>
        <taxon>Negativicutes</taxon>
        <taxon>Selenomonadales</taxon>
        <taxon>Sporomusaceae</taxon>
        <taxon>Pelosinus</taxon>
    </lineage>
</organism>
<dbReference type="InterPro" id="IPR012792">
    <property type="entry name" value="3-oxoacid_CoA-transf_A"/>
</dbReference>
<dbReference type="PANTHER" id="PTHR13707:SF60">
    <property type="entry name" value="ACETATE COA-TRANSFERASE SUBUNIT ALPHA"/>
    <property type="match status" value="1"/>
</dbReference>
<dbReference type="SMART" id="SM00882">
    <property type="entry name" value="CoA_trans"/>
    <property type="match status" value="1"/>
</dbReference>
<protein>
    <submittedName>
        <fullName evidence="2">Acetate CoA/acetoacetate CoA-transferase alpha subunit</fullName>
    </submittedName>
</protein>
<dbReference type="SUPFAM" id="SSF100950">
    <property type="entry name" value="NagB/RpiA/CoA transferase-like"/>
    <property type="match status" value="1"/>
</dbReference>
<reference evidence="3" key="1">
    <citation type="submission" date="2016-10" db="EMBL/GenBank/DDBJ databases">
        <authorList>
            <person name="Varghese N."/>
            <person name="Submissions S."/>
        </authorList>
    </citation>
    <scope>NUCLEOTIDE SEQUENCE [LARGE SCALE GENOMIC DNA]</scope>
    <source>
        <strain evidence="3">DSM 13327</strain>
    </source>
</reference>
<accession>A0A1I4LK43</accession>
<dbReference type="RefSeq" id="WP_090938460.1">
    <property type="nucleotide sequence ID" value="NZ_FOTS01000025.1"/>
</dbReference>
<evidence type="ECO:0000313" key="2">
    <source>
        <dbReference type="EMBL" id="SFL91365.1"/>
    </source>
</evidence>
<proteinExistence type="predicted"/>
<keyword evidence="1 2" id="KW-0808">Transferase</keyword>
<dbReference type="AlphaFoldDB" id="A0A1I4LK43"/>
<dbReference type="Pfam" id="PF01144">
    <property type="entry name" value="CoA_trans"/>
    <property type="match status" value="1"/>
</dbReference>
<dbReference type="InterPro" id="IPR037171">
    <property type="entry name" value="NagB/RpiA_transferase-like"/>
</dbReference>
<dbReference type="Gene3D" id="3.40.1080.10">
    <property type="entry name" value="Glutaconate Coenzyme A-transferase"/>
    <property type="match status" value="1"/>
</dbReference>
<evidence type="ECO:0000256" key="1">
    <source>
        <dbReference type="ARBA" id="ARBA00022679"/>
    </source>
</evidence>
<dbReference type="EMBL" id="FOTS01000025">
    <property type="protein sequence ID" value="SFL91365.1"/>
    <property type="molecule type" value="Genomic_DNA"/>
</dbReference>
<sequence length="216" mass="22768">MVKICTANEAVKDISEGMCIMIGGFLGVGTPEGLVQALVDKGTKNLTVITNDSAFPGVGVGKLQDSKQMSTLYTSYIGGHPESGRCMEEGDLKIILTPQGTLAEQIRAGGSGLGGILTPTGVGTVVEEGKTQIVVADKTYLLEEPLKADVALLKAYKADCHGNLIYRFSARNFNPLMAMAARTVIVEVEEIVEAGAIEPDNVITPGIFVDLLVKGR</sequence>
<dbReference type="NCBIfam" id="TIGR02429">
    <property type="entry name" value="pcaI_scoA_fam"/>
    <property type="match status" value="1"/>
</dbReference>
<evidence type="ECO:0000313" key="3">
    <source>
        <dbReference type="Proteomes" id="UP000199520"/>
    </source>
</evidence>
<dbReference type="PANTHER" id="PTHR13707">
    <property type="entry name" value="KETOACID-COENZYME A TRANSFERASE"/>
    <property type="match status" value="1"/>
</dbReference>
<dbReference type="STRING" id="1123291.SAMN04490355_102543"/>
<dbReference type="OrthoDB" id="9777193at2"/>
<dbReference type="Proteomes" id="UP000199520">
    <property type="component" value="Unassembled WGS sequence"/>
</dbReference>